<dbReference type="PROSITE" id="PS50045">
    <property type="entry name" value="SIGMA54_INTERACT_4"/>
    <property type="match status" value="1"/>
</dbReference>
<organism evidence="6 7">
    <name type="scientific">Emergencia timonensis</name>
    <dbReference type="NCBI Taxonomy" id="1776384"/>
    <lineage>
        <taxon>Bacteria</taxon>
        <taxon>Bacillati</taxon>
        <taxon>Bacillota</taxon>
        <taxon>Clostridia</taxon>
        <taxon>Peptostreptococcales</taxon>
        <taxon>Anaerovoracaceae</taxon>
        <taxon>Emergencia</taxon>
    </lineage>
</organism>
<dbReference type="FunFam" id="3.40.50.300:FF:000006">
    <property type="entry name" value="DNA-binding transcriptional regulator NtrC"/>
    <property type="match status" value="1"/>
</dbReference>
<accession>A0A415DW40</accession>
<dbReference type="Pfam" id="PF00158">
    <property type="entry name" value="Sigma54_activat"/>
    <property type="match status" value="1"/>
</dbReference>
<dbReference type="Gene3D" id="1.10.8.60">
    <property type="match status" value="1"/>
</dbReference>
<sequence length="617" mass="69482">MTKIALKFKEAVLQSTPILICGQNQLAYDLFKVFVKQTKHSLPLIVLTTTGGRVLSFLHNGVEDETLSGRFILPEERKKICPELTEFKCSEEFLLLSEPNNPAAAEIQSLMSGALASIATNEQQNAKILKSLDVVGNAISVYDEEARLLFANRRFYDDFHIRVKEKPIGMKITDITEEFGLNFRSFEKTSSGRFKMFDVLAEGKEALDWEIRLEFTKSGEPSRLVSNDMYPIKDENGRVKGLVEITRSRQQDVKTARKIVGLSADYTFDDIIGSSRKMQQQIHVAKEYAKSSFSVLITGESGVGKELFAQSIHNYSPRRKGPFIAINCANFPENLIESELFGYVAGAFTGASKNGNIGKFELANHGTLFLDEIGELPYHFQSKLLRVLETMTVTRIGSNQSLPVDVRIVAATNRDLRQMVKDGFFRDDLYFRLGVLNVDIPPLRNRKEDLLLLAEALLAQGKDPASSGAKKLSEASKKVLEAHAWPGNVRELRNVLNRASILAGSDTISEETLRRCIDPSQLALEPIMEDVPEGAENTAELFYKVYQEYLNSIVQEIGDDDDSRLSKRIHETQQTLMEILIRKTLEHTEGNKKRAAELLMISRKTLYNILNRESWDV</sequence>
<dbReference type="PANTHER" id="PTHR32071:SF57">
    <property type="entry name" value="C4-DICARBOXYLATE TRANSPORT TRANSCRIPTIONAL REGULATORY PROTEIN DCTD"/>
    <property type="match status" value="1"/>
</dbReference>
<proteinExistence type="predicted"/>
<dbReference type="GO" id="GO:0005524">
    <property type="term" value="F:ATP binding"/>
    <property type="evidence" value="ECO:0007669"/>
    <property type="project" value="UniProtKB-KW"/>
</dbReference>
<dbReference type="AlphaFoldDB" id="A0A415DW40"/>
<dbReference type="Gene3D" id="3.30.450.20">
    <property type="entry name" value="PAS domain"/>
    <property type="match status" value="1"/>
</dbReference>
<keyword evidence="3" id="KW-0805">Transcription regulation</keyword>
<evidence type="ECO:0000256" key="3">
    <source>
        <dbReference type="ARBA" id="ARBA00023015"/>
    </source>
</evidence>
<dbReference type="InterPro" id="IPR003593">
    <property type="entry name" value="AAA+_ATPase"/>
</dbReference>
<dbReference type="GO" id="GO:0006355">
    <property type="term" value="P:regulation of DNA-templated transcription"/>
    <property type="evidence" value="ECO:0007669"/>
    <property type="project" value="InterPro"/>
</dbReference>
<evidence type="ECO:0000313" key="6">
    <source>
        <dbReference type="EMBL" id="RHJ84706.1"/>
    </source>
</evidence>
<dbReference type="EMBL" id="QRMS01000006">
    <property type="protein sequence ID" value="RHJ84706.1"/>
    <property type="molecule type" value="Genomic_DNA"/>
</dbReference>
<dbReference type="InterPro" id="IPR002078">
    <property type="entry name" value="Sigma_54_int"/>
</dbReference>
<dbReference type="InterPro" id="IPR002197">
    <property type="entry name" value="HTH_Fis"/>
</dbReference>
<evidence type="ECO:0000256" key="1">
    <source>
        <dbReference type="ARBA" id="ARBA00022741"/>
    </source>
</evidence>
<dbReference type="PANTHER" id="PTHR32071">
    <property type="entry name" value="TRANSCRIPTIONAL REGULATORY PROTEIN"/>
    <property type="match status" value="1"/>
</dbReference>
<dbReference type="InterPro" id="IPR009057">
    <property type="entry name" value="Homeodomain-like_sf"/>
</dbReference>
<keyword evidence="1" id="KW-0547">Nucleotide-binding</keyword>
<dbReference type="SUPFAM" id="SSF52540">
    <property type="entry name" value="P-loop containing nucleoside triphosphate hydrolases"/>
    <property type="match status" value="1"/>
</dbReference>
<gene>
    <name evidence="6" type="ORF">DW099_17185</name>
</gene>
<dbReference type="InterPro" id="IPR027417">
    <property type="entry name" value="P-loop_NTPase"/>
</dbReference>
<dbReference type="PROSITE" id="PS00675">
    <property type="entry name" value="SIGMA54_INTERACT_1"/>
    <property type="match status" value="1"/>
</dbReference>
<dbReference type="InterPro" id="IPR025944">
    <property type="entry name" value="Sigma_54_int_dom_CS"/>
</dbReference>
<dbReference type="OrthoDB" id="9764280at2"/>
<keyword evidence="4" id="KW-0804">Transcription</keyword>
<dbReference type="RefSeq" id="WP_118336524.1">
    <property type="nucleotide sequence ID" value="NZ_AP025567.1"/>
</dbReference>
<keyword evidence="7" id="KW-1185">Reference proteome</keyword>
<evidence type="ECO:0000256" key="2">
    <source>
        <dbReference type="ARBA" id="ARBA00022840"/>
    </source>
</evidence>
<dbReference type="InterPro" id="IPR058031">
    <property type="entry name" value="AAA_lid_NorR"/>
</dbReference>
<reference evidence="6 7" key="1">
    <citation type="submission" date="2018-08" db="EMBL/GenBank/DDBJ databases">
        <title>A genome reference for cultivated species of the human gut microbiota.</title>
        <authorList>
            <person name="Zou Y."/>
            <person name="Xue W."/>
            <person name="Luo G."/>
        </authorList>
    </citation>
    <scope>NUCLEOTIDE SEQUENCE [LARGE SCALE GENOMIC DNA]</scope>
    <source>
        <strain evidence="6 7">AM07-24</strain>
    </source>
</reference>
<dbReference type="InterPro" id="IPR025662">
    <property type="entry name" value="Sigma_54_int_dom_ATP-bd_1"/>
</dbReference>
<dbReference type="Proteomes" id="UP000284841">
    <property type="component" value="Unassembled WGS sequence"/>
</dbReference>
<evidence type="ECO:0000313" key="7">
    <source>
        <dbReference type="Proteomes" id="UP000284841"/>
    </source>
</evidence>
<dbReference type="GO" id="GO:0043565">
    <property type="term" value="F:sequence-specific DNA binding"/>
    <property type="evidence" value="ECO:0007669"/>
    <property type="project" value="InterPro"/>
</dbReference>
<dbReference type="PROSITE" id="PS00688">
    <property type="entry name" value="SIGMA54_INTERACT_3"/>
    <property type="match status" value="1"/>
</dbReference>
<dbReference type="Gene3D" id="3.40.50.300">
    <property type="entry name" value="P-loop containing nucleotide triphosphate hydrolases"/>
    <property type="match status" value="1"/>
</dbReference>
<dbReference type="Pfam" id="PF25601">
    <property type="entry name" value="AAA_lid_14"/>
    <property type="match status" value="1"/>
</dbReference>
<dbReference type="CDD" id="cd00009">
    <property type="entry name" value="AAA"/>
    <property type="match status" value="1"/>
</dbReference>
<name>A0A415DW40_9FIRM</name>
<protein>
    <submittedName>
        <fullName evidence="6">AAA family ATPase</fullName>
    </submittedName>
</protein>
<comment type="caution">
    <text evidence="6">The sequence shown here is derived from an EMBL/GenBank/DDBJ whole genome shotgun (WGS) entry which is preliminary data.</text>
</comment>
<dbReference type="SMART" id="SM00382">
    <property type="entry name" value="AAA"/>
    <property type="match status" value="1"/>
</dbReference>
<dbReference type="SUPFAM" id="SSF46689">
    <property type="entry name" value="Homeodomain-like"/>
    <property type="match status" value="1"/>
</dbReference>
<evidence type="ECO:0000259" key="5">
    <source>
        <dbReference type="PROSITE" id="PS50045"/>
    </source>
</evidence>
<dbReference type="Pfam" id="PF02954">
    <property type="entry name" value="HTH_8"/>
    <property type="match status" value="1"/>
</dbReference>
<feature type="domain" description="Sigma-54 factor interaction" evidence="5">
    <location>
        <begin position="271"/>
        <end position="501"/>
    </location>
</feature>
<evidence type="ECO:0000256" key="4">
    <source>
        <dbReference type="ARBA" id="ARBA00023163"/>
    </source>
</evidence>
<dbReference type="Gene3D" id="1.10.10.60">
    <property type="entry name" value="Homeodomain-like"/>
    <property type="match status" value="1"/>
</dbReference>
<keyword evidence="2" id="KW-0067">ATP-binding</keyword>
<dbReference type="STRING" id="1776384.GCA_900086585_01297"/>